<keyword evidence="6" id="KW-1185">Reference proteome</keyword>
<organism evidence="5 6">
    <name type="scientific">Actinoplanes subglobosus</name>
    <dbReference type="NCBI Taxonomy" id="1547892"/>
    <lineage>
        <taxon>Bacteria</taxon>
        <taxon>Bacillati</taxon>
        <taxon>Actinomycetota</taxon>
        <taxon>Actinomycetes</taxon>
        <taxon>Micromonosporales</taxon>
        <taxon>Micromonosporaceae</taxon>
        <taxon>Actinoplanes</taxon>
    </lineage>
</organism>
<keyword evidence="2" id="KW-0812">Transmembrane</keyword>
<feature type="domain" description="YncI copper-binding" evidence="4">
    <location>
        <begin position="32"/>
        <end position="155"/>
    </location>
</feature>
<evidence type="ECO:0000259" key="4">
    <source>
        <dbReference type="Pfam" id="PF07987"/>
    </source>
</evidence>
<protein>
    <submittedName>
        <fullName evidence="5">DUF1775 domain-containing protein</fullName>
    </submittedName>
</protein>
<dbReference type="Pfam" id="PF07987">
    <property type="entry name" value="DUF1775"/>
    <property type="match status" value="1"/>
</dbReference>
<dbReference type="InterPro" id="IPR012533">
    <property type="entry name" value="YcnI-copper_dom"/>
</dbReference>
<dbReference type="EMBL" id="JBHSBL010000028">
    <property type="protein sequence ID" value="MFC4071312.1"/>
    <property type="molecule type" value="Genomic_DNA"/>
</dbReference>
<evidence type="ECO:0000256" key="3">
    <source>
        <dbReference type="SAM" id="SignalP"/>
    </source>
</evidence>
<accession>A0ABV8J453</accession>
<dbReference type="InterPro" id="IPR038507">
    <property type="entry name" value="YcnI-like_sf"/>
</dbReference>
<feature type="region of interest" description="Disordered" evidence="1">
    <location>
        <begin position="235"/>
        <end position="266"/>
    </location>
</feature>
<feature type="compositionally biased region" description="Acidic residues" evidence="1">
    <location>
        <begin position="241"/>
        <end position="254"/>
    </location>
</feature>
<evidence type="ECO:0000313" key="5">
    <source>
        <dbReference type="EMBL" id="MFC4071312.1"/>
    </source>
</evidence>
<evidence type="ECO:0000256" key="1">
    <source>
        <dbReference type="SAM" id="MobiDB-lite"/>
    </source>
</evidence>
<dbReference type="RefSeq" id="WP_378072188.1">
    <property type="nucleotide sequence ID" value="NZ_JBHSBL010000028.1"/>
</dbReference>
<keyword evidence="3" id="KW-0732">Signal</keyword>
<evidence type="ECO:0000313" key="6">
    <source>
        <dbReference type="Proteomes" id="UP001595867"/>
    </source>
</evidence>
<gene>
    <name evidence="5" type="ORF">ACFO0C_40805</name>
</gene>
<keyword evidence="2" id="KW-1133">Transmembrane helix</keyword>
<feature type="signal peptide" evidence="3">
    <location>
        <begin position="1"/>
        <end position="30"/>
    </location>
</feature>
<proteinExistence type="predicted"/>
<comment type="caution">
    <text evidence="5">The sequence shown here is derived from an EMBL/GenBank/DDBJ whole genome shotgun (WGS) entry which is preliminary data.</text>
</comment>
<dbReference type="Proteomes" id="UP001595867">
    <property type="component" value="Unassembled WGS sequence"/>
</dbReference>
<name>A0ABV8J453_9ACTN</name>
<dbReference type="Gene3D" id="2.60.40.2230">
    <property type="entry name" value="Uncharacterised protein YcnI-like PF07987, DUF1775"/>
    <property type="match status" value="1"/>
</dbReference>
<evidence type="ECO:0000256" key="2">
    <source>
        <dbReference type="SAM" id="Phobius"/>
    </source>
</evidence>
<keyword evidence="2" id="KW-0472">Membrane</keyword>
<sequence length="266" mass="27331">MRHLGLARRAGAMTALTAVGVLFAAGPAMADVTVNPASAPQGSGANLSFHVTNEGAAPITEVTLRIPADTPVAEVYPLSVDKWAPKITYQKLQQPLSTIHGGTPATEAAAAITWLAVDGTTIAPGGSADLTVAIGPMPALSTMRFMVETKYADGKAGPVMPATMALTPSNGGLPVSHHGDPLATTTDTTAAEDAMFAALVADATGGPSWLSVSGWIVAALALLGSGWVMLRGRHRATEEEKPVEDEKEPAEEEKEPVGAGKWSYKG</sequence>
<reference evidence="6" key="1">
    <citation type="journal article" date="2019" name="Int. J. Syst. Evol. Microbiol.">
        <title>The Global Catalogue of Microorganisms (GCM) 10K type strain sequencing project: providing services to taxonomists for standard genome sequencing and annotation.</title>
        <authorList>
            <consortium name="The Broad Institute Genomics Platform"/>
            <consortium name="The Broad Institute Genome Sequencing Center for Infectious Disease"/>
            <person name="Wu L."/>
            <person name="Ma J."/>
        </authorList>
    </citation>
    <scope>NUCLEOTIDE SEQUENCE [LARGE SCALE GENOMIC DNA]</scope>
    <source>
        <strain evidence="6">TBRC 5832</strain>
    </source>
</reference>
<feature type="chain" id="PRO_5045849043" evidence="3">
    <location>
        <begin position="31"/>
        <end position="266"/>
    </location>
</feature>
<feature type="transmembrane region" description="Helical" evidence="2">
    <location>
        <begin position="209"/>
        <end position="230"/>
    </location>
</feature>